<dbReference type="AlphaFoldDB" id="A0A934IDZ4"/>
<evidence type="ECO:0000313" key="3">
    <source>
        <dbReference type="Proteomes" id="UP000602087"/>
    </source>
</evidence>
<dbReference type="InterPro" id="IPR046095">
    <property type="entry name" value="DUF6113"/>
</dbReference>
<protein>
    <submittedName>
        <fullName evidence="2">Uncharacterized protein</fullName>
    </submittedName>
</protein>
<proteinExistence type="predicted"/>
<dbReference type="Proteomes" id="UP000602087">
    <property type="component" value="Unassembled WGS sequence"/>
</dbReference>
<feature type="transmembrane region" description="Helical" evidence="1">
    <location>
        <begin position="43"/>
        <end position="64"/>
    </location>
</feature>
<comment type="caution">
    <text evidence="2">The sequence shown here is derived from an EMBL/GenBank/DDBJ whole genome shotgun (WGS) entry which is preliminary data.</text>
</comment>
<gene>
    <name evidence="2" type="ORF">JAV76_09255</name>
</gene>
<feature type="transmembrane region" description="Helical" evidence="1">
    <location>
        <begin position="101"/>
        <end position="119"/>
    </location>
</feature>
<dbReference type="EMBL" id="JAEINH010000006">
    <property type="protein sequence ID" value="MBI9115194.1"/>
    <property type="molecule type" value="Genomic_DNA"/>
</dbReference>
<keyword evidence="1" id="KW-0472">Membrane</keyword>
<evidence type="ECO:0000256" key="1">
    <source>
        <dbReference type="SAM" id="Phobius"/>
    </source>
</evidence>
<dbReference type="RefSeq" id="WP_198733745.1">
    <property type="nucleotide sequence ID" value="NZ_JAEINH010000006.1"/>
</dbReference>
<sequence length="126" mass="13235">MTHGNVPGMSLVRLSPLVVLWWFCALLVGGAVGVVGTVAHRQWAPWILLVSLLTVAVAGVLVRAWLAMPGLVAYALGWLAAVQLLALSGPGGDVLLPAQPLSYAWMFGGFAMVAVAAFAPRRWFAG</sequence>
<keyword evidence="1" id="KW-1133">Transmembrane helix</keyword>
<accession>A0A934IDZ4</accession>
<name>A0A934IDZ4_9MICO</name>
<organism evidence="2 3">
    <name type="scientific">Sanguibacter suaedae</name>
    <dbReference type="NCBI Taxonomy" id="2795737"/>
    <lineage>
        <taxon>Bacteria</taxon>
        <taxon>Bacillati</taxon>
        <taxon>Actinomycetota</taxon>
        <taxon>Actinomycetes</taxon>
        <taxon>Micrococcales</taxon>
        <taxon>Sanguibacteraceae</taxon>
        <taxon>Sanguibacter</taxon>
    </lineage>
</organism>
<reference evidence="2" key="1">
    <citation type="submission" date="2020-12" db="EMBL/GenBank/DDBJ databases">
        <title>Sanguibacter suaedae sp. nov., isolated from Suaeda aralocaspica.</title>
        <authorList>
            <person name="Ma Q."/>
        </authorList>
    </citation>
    <scope>NUCLEOTIDE SEQUENCE</scope>
    <source>
        <strain evidence="2">YZGR15</strain>
    </source>
</reference>
<dbReference type="Pfam" id="PF19608">
    <property type="entry name" value="DUF6113"/>
    <property type="match status" value="1"/>
</dbReference>
<keyword evidence="1" id="KW-0812">Transmembrane</keyword>
<evidence type="ECO:0000313" key="2">
    <source>
        <dbReference type="EMBL" id="MBI9115194.1"/>
    </source>
</evidence>
<feature type="transmembrane region" description="Helical" evidence="1">
    <location>
        <begin position="71"/>
        <end position="89"/>
    </location>
</feature>
<keyword evidence="3" id="KW-1185">Reference proteome</keyword>